<protein>
    <submittedName>
        <fullName evidence="1">17363_t:CDS:1</fullName>
    </submittedName>
</protein>
<accession>A0ACA9QER1</accession>
<comment type="caution">
    <text evidence="1">The sequence shown here is derived from an EMBL/GenBank/DDBJ whole genome shotgun (WGS) entry which is preliminary data.</text>
</comment>
<feature type="non-terminal residue" evidence="1">
    <location>
        <position position="217"/>
    </location>
</feature>
<name>A0ACA9QER1_9GLOM</name>
<evidence type="ECO:0000313" key="2">
    <source>
        <dbReference type="Proteomes" id="UP000789525"/>
    </source>
</evidence>
<reference evidence="1" key="1">
    <citation type="submission" date="2021-06" db="EMBL/GenBank/DDBJ databases">
        <authorList>
            <person name="Kallberg Y."/>
            <person name="Tangrot J."/>
            <person name="Rosling A."/>
        </authorList>
    </citation>
    <scope>NUCLEOTIDE SEQUENCE</scope>
    <source>
        <strain evidence="1">CL356</strain>
    </source>
</reference>
<keyword evidence="2" id="KW-1185">Reference proteome</keyword>
<feature type="non-terminal residue" evidence="1">
    <location>
        <position position="1"/>
    </location>
</feature>
<proteinExistence type="predicted"/>
<dbReference type="EMBL" id="CAJVPT010052378">
    <property type="protein sequence ID" value="CAG8749507.1"/>
    <property type="molecule type" value="Genomic_DNA"/>
</dbReference>
<gene>
    <name evidence="1" type="ORF">ACOLOM_LOCUS12628</name>
</gene>
<evidence type="ECO:0000313" key="1">
    <source>
        <dbReference type="EMBL" id="CAG8749507.1"/>
    </source>
</evidence>
<sequence>NELDLLIMDSEGMGSIAAKYISRRTEFDKKMTLLGLMCSQILIINTKGLTRDISDILEVSSYHLGALSTRESKPRISFVIRDMKDSKKAQHTAFCGIYESLKKMFEEIPDSSYDMDDFMIVEEKDVHLLENAFTCFFDDFCPKSFKDHYGTTIISYKKAGLKLIEERASKGKWDEKDDEYIEIELTREKEKYYNETIASFKEKISDQFDPQIIDEGE</sequence>
<organism evidence="1 2">
    <name type="scientific">Acaulospora colombiana</name>
    <dbReference type="NCBI Taxonomy" id="27376"/>
    <lineage>
        <taxon>Eukaryota</taxon>
        <taxon>Fungi</taxon>
        <taxon>Fungi incertae sedis</taxon>
        <taxon>Mucoromycota</taxon>
        <taxon>Glomeromycotina</taxon>
        <taxon>Glomeromycetes</taxon>
        <taxon>Diversisporales</taxon>
        <taxon>Acaulosporaceae</taxon>
        <taxon>Acaulospora</taxon>
    </lineage>
</organism>
<dbReference type="Proteomes" id="UP000789525">
    <property type="component" value="Unassembled WGS sequence"/>
</dbReference>